<dbReference type="CDD" id="cd00761">
    <property type="entry name" value="Glyco_tranf_GTA_type"/>
    <property type="match status" value="1"/>
</dbReference>
<dbReference type="SUPFAM" id="SSF53448">
    <property type="entry name" value="Nucleotide-diphospho-sugar transferases"/>
    <property type="match status" value="1"/>
</dbReference>
<keyword evidence="2" id="KW-0328">Glycosyltransferase</keyword>
<dbReference type="EMBL" id="KF900345">
    <property type="protein sequence ID" value="AIE91687.1"/>
    <property type="molecule type" value="Genomic_DNA"/>
</dbReference>
<feature type="region of interest" description="Disordered" evidence="4">
    <location>
        <begin position="308"/>
        <end position="327"/>
    </location>
</feature>
<accession>A0A075FPR5</accession>
<keyword evidence="3 7" id="KW-0808">Transferase</keyword>
<feature type="domain" description="Glycosyltransferase 2-like" evidence="5">
    <location>
        <begin position="10"/>
        <end position="114"/>
    </location>
</feature>
<dbReference type="InterPro" id="IPR029044">
    <property type="entry name" value="Nucleotide-diphossugar_trans"/>
</dbReference>
<proteinExistence type="inferred from homology"/>
<name>A0A075FPR5_9ARCH</name>
<evidence type="ECO:0000259" key="5">
    <source>
        <dbReference type="Pfam" id="PF00535"/>
    </source>
</evidence>
<dbReference type="PANTHER" id="PTHR43179:SF12">
    <property type="entry name" value="GALACTOFURANOSYLTRANSFERASE GLFT2"/>
    <property type="match status" value="1"/>
</dbReference>
<evidence type="ECO:0000259" key="6">
    <source>
        <dbReference type="Pfam" id="PF02709"/>
    </source>
</evidence>
<dbReference type="InterPro" id="IPR001173">
    <property type="entry name" value="Glyco_trans_2-like"/>
</dbReference>
<dbReference type="Gene3D" id="3.90.550.10">
    <property type="entry name" value="Spore Coat Polysaccharide Biosynthesis Protein SpsA, Chain A"/>
    <property type="match status" value="1"/>
</dbReference>
<dbReference type="AlphaFoldDB" id="A0A075FPR5"/>
<dbReference type="Pfam" id="PF02709">
    <property type="entry name" value="Glyco_transf_7C"/>
    <property type="match status" value="1"/>
</dbReference>
<dbReference type="GO" id="GO:0016757">
    <property type="term" value="F:glycosyltransferase activity"/>
    <property type="evidence" value="ECO:0007669"/>
    <property type="project" value="UniProtKB-KW"/>
</dbReference>
<evidence type="ECO:0000256" key="3">
    <source>
        <dbReference type="ARBA" id="ARBA00022679"/>
    </source>
</evidence>
<dbReference type="Pfam" id="PF00535">
    <property type="entry name" value="Glycos_transf_2"/>
    <property type="match status" value="1"/>
</dbReference>
<feature type="region of interest" description="Disordered" evidence="4">
    <location>
        <begin position="140"/>
        <end position="171"/>
    </location>
</feature>
<feature type="domain" description="Galactosyltransferase C-terminal" evidence="6">
    <location>
        <begin position="179"/>
        <end position="240"/>
    </location>
</feature>
<feature type="compositionally biased region" description="Polar residues" evidence="4">
    <location>
        <begin position="315"/>
        <end position="327"/>
    </location>
</feature>
<protein>
    <submittedName>
        <fullName evidence="7">Glycosyl transferase</fullName>
    </submittedName>
</protein>
<dbReference type="PANTHER" id="PTHR43179">
    <property type="entry name" value="RHAMNOSYLTRANSFERASE WBBL"/>
    <property type="match status" value="1"/>
</dbReference>
<evidence type="ECO:0000256" key="2">
    <source>
        <dbReference type="ARBA" id="ARBA00022676"/>
    </source>
</evidence>
<sequence length="372" mass="41910">MEVVMHLPVSVVTIVKSRTEKLCHLIEQLEHCHPSPAELVIVWMSSPSELSLIRSEKFDIVHKFVNQDDLPIARARNKGLLEAKHDTLVYMNVDAICAPNFIEAGLREWSQHSVLHTKVKMIDAECWHLDHNLISASMSSETTLTDSDANDTSKKDTPSEDGPSEDNNEIPHRDQITIKQENHHGKFSHDTICSTVFFINKTDFEKTGGFDEGYSGFGINDEDFFTNCRTLGFAIKEIPQITFLPERPNYQCPVNHLLDFVKNAERYYSKWGKYPRPDVLDAYAESGYINQDYIENGIQVLQLPNASKNEDDTETPMQTSPELSAASITPSRMAAQVDKQVTQLRNLNTGVEQDTHDAAANNAIVASRVYTA</sequence>
<comment type="similarity">
    <text evidence="1">Belongs to the glycosyltransferase 2 family.</text>
</comment>
<reference evidence="7" key="1">
    <citation type="journal article" date="2014" name="Genome Biol. Evol.">
        <title>Pangenome evidence for extensive interdomain horizontal transfer affecting lineage core and shell genes in uncultured planktonic thaumarchaeota and euryarchaeota.</title>
        <authorList>
            <person name="Deschamps P."/>
            <person name="Zivanovic Y."/>
            <person name="Moreira D."/>
            <person name="Rodriguez-Valera F."/>
            <person name="Lopez-Garcia P."/>
        </authorList>
    </citation>
    <scope>NUCLEOTIDE SEQUENCE</scope>
</reference>
<organism evidence="7">
    <name type="scientific">uncultured marine thaumarchaeote AD1000_14_F02</name>
    <dbReference type="NCBI Taxonomy" id="1455892"/>
    <lineage>
        <taxon>Archaea</taxon>
        <taxon>Nitrososphaerota</taxon>
        <taxon>environmental samples</taxon>
    </lineage>
</organism>
<evidence type="ECO:0000256" key="1">
    <source>
        <dbReference type="ARBA" id="ARBA00006739"/>
    </source>
</evidence>
<evidence type="ECO:0000256" key="4">
    <source>
        <dbReference type="SAM" id="MobiDB-lite"/>
    </source>
</evidence>
<dbReference type="InterPro" id="IPR027791">
    <property type="entry name" value="Galactosyl_T_C"/>
</dbReference>
<evidence type="ECO:0000313" key="7">
    <source>
        <dbReference type="EMBL" id="AIE91687.1"/>
    </source>
</evidence>